<feature type="region of interest" description="Disordered" evidence="1">
    <location>
        <begin position="197"/>
        <end position="231"/>
    </location>
</feature>
<organism evidence="2 3">
    <name type="scientific">Streptomyces roseochromogenus subsp. oscitans DS 12.976</name>
    <dbReference type="NCBI Taxonomy" id="1352936"/>
    <lineage>
        <taxon>Bacteria</taxon>
        <taxon>Bacillati</taxon>
        <taxon>Actinomycetota</taxon>
        <taxon>Actinomycetes</taxon>
        <taxon>Kitasatosporales</taxon>
        <taxon>Streptomycetaceae</taxon>
        <taxon>Streptomyces</taxon>
    </lineage>
</organism>
<sequence length="231" mass="23485">MHRRVRLIRVRGAGCGYSRPAEAGNVQLAGDELGEDDLVQVGSAGRQPAFQDGFGRPEVFPDGPGVYAERLGGVFGVRVGAGPGAQGAAQVPAVVAEAADDPRGPGVARARPQQLGQLTAGRRIECAPRGSYEPCAASALRATWATARTASREKSAPSSAATRSIRARTMLQLTPGALAAFTAVNSRASRVVASSSAPTWCGSASSSRGATPAQARSAAGSMSCTGRVRAA</sequence>
<evidence type="ECO:0000313" key="3">
    <source>
        <dbReference type="Proteomes" id="UP000017984"/>
    </source>
</evidence>
<dbReference type="AlphaFoldDB" id="V6JKR4"/>
<evidence type="ECO:0000313" key="2">
    <source>
        <dbReference type="EMBL" id="EST19676.1"/>
    </source>
</evidence>
<protein>
    <submittedName>
        <fullName evidence="2">Uncharacterized protein</fullName>
    </submittedName>
</protein>
<keyword evidence="3" id="KW-1185">Reference proteome</keyword>
<dbReference type="HOGENOM" id="CLU_1199257_0_0_11"/>
<evidence type="ECO:0000256" key="1">
    <source>
        <dbReference type="SAM" id="MobiDB-lite"/>
    </source>
</evidence>
<accession>V6JKR4</accession>
<comment type="caution">
    <text evidence="2">The sequence shown here is derived from an EMBL/GenBank/DDBJ whole genome shotgun (WGS) entry which is preliminary data.</text>
</comment>
<reference evidence="2 3" key="1">
    <citation type="journal article" date="2014" name="Genome Announc.">
        <title>Draft Genome Sequence of Streptomyces roseochromogenes subsp. oscitans DS 12.976, Producer of the Aminocoumarin Antibiotic Clorobiocin.</title>
        <authorList>
            <person name="Ruckert C."/>
            <person name="Kalinowski J."/>
            <person name="Heide L."/>
            <person name="Apel A.K."/>
        </authorList>
    </citation>
    <scope>NUCLEOTIDE SEQUENCE [LARGE SCALE GENOMIC DNA]</scope>
    <source>
        <strain evidence="2 3">DS 12.976</strain>
    </source>
</reference>
<name>V6JKR4_STRRC</name>
<gene>
    <name evidence="2" type="ORF">M878_41640</name>
</gene>
<dbReference type="Proteomes" id="UP000017984">
    <property type="component" value="Chromosome"/>
</dbReference>
<dbReference type="EMBL" id="AWQX01000373">
    <property type="protein sequence ID" value="EST19676.1"/>
    <property type="molecule type" value="Genomic_DNA"/>
</dbReference>
<proteinExistence type="predicted"/>